<evidence type="ECO:0000313" key="2">
    <source>
        <dbReference type="Proteomes" id="UP000326437"/>
    </source>
</evidence>
<sequence>MVFTTMHVLEQAALLDGLARTPGLGCQQLLLGFKVDETCALDAAWHATKAQFANFFGQADGFEQLRTTVRSDGRYAHFREDLEQTFGDAFAVVLEHLIEVAQYFTGADQVAQHFVGQERIDRRGTEADQHRKVMRVTGSSGFNQNVAVATQAFFGQAVMHGAHSQRGVNRQLARRDMTVAQNDLGATGARCFFGLIGDIAHSRFKTDAFVVVEVNDLTLKARQVEVHQRAPFCRRDHGRTENHTGSVLRGFLEDVALGTEADFQRHDDGFTQRVDRRVGDLRKLLAEVIVRCSHTLGQHGHWRVVPHRTYGFVALLAQRTQHLVALFERDLIHLHVLLELIDVVKRRTVVVVFHGRLNAQGILAQPLLVRVARLEAVVDRVSVQHLTGFGVHGQDLARADTAFGDHVLRLVVPYADFRGNGDIAVGGGHPARRAQAVTVKQADRVATVGHYHAGGAVPRFHVHGVVLIERPQVGVHGFNVLPRRWNQHAYATEQVDAAGDHQLQHIVHAGGVRTHAVDQRAEFVEVTDQIVGKLGATGLGPVAVTGDGVDFAVVGEKAEWLSQRPFRQGIGGEALMEHADRGLQALIAQVRIEGGEVRRHHQAFINDGLVGKAADVVIAVCRVGHRGTATGTEQFDGHILIAQAVPTNKHLLDLRQTLQRQTTQNAGIDGHFAPAHQLQASGKDLAIHVVAGRLGFDRILVEKHHADRVLLGQIGTELLLGGCTQEQVRLLNQQATTVTGLAVCVDPTAVGHAGQGFNGGLQKGMTGFALHMGNQAETTVILEFIGVVQTCFHRHFLTRLPLKRANFF</sequence>
<organism evidence="1 2">
    <name type="scientific">Pseudomonas fluorescens</name>
    <dbReference type="NCBI Taxonomy" id="294"/>
    <lineage>
        <taxon>Bacteria</taxon>
        <taxon>Pseudomonadati</taxon>
        <taxon>Pseudomonadota</taxon>
        <taxon>Gammaproteobacteria</taxon>
        <taxon>Pseudomonadales</taxon>
        <taxon>Pseudomonadaceae</taxon>
        <taxon>Pseudomonas</taxon>
    </lineage>
</organism>
<protein>
    <submittedName>
        <fullName evidence="1">Uncharacterized protein</fullName>
    </submittedName>
</protein>
<dbReference type="AlphaFoldDB" id="A0A5E6Z9L7"/>
<accession>A0A5E6Z9L7</accession>
<dbReference type="AntiFam" id="ANF00199">
    <property type="entry name" value="Shadow ORF (opposite gltB)"/>
</dbReference>
<gene>
    <name evidence="1" type="ORF">PS685_03929</name>
</gene>
<dbReference type="AntiFam" id="ANF00150">
    <property type="entry name" value="Shadow ORF (opposite gltB)"/>
</dbReference>
<reference evidence="1 2" key="1">
    <citation type="submission" date="2019-09" db="EMBL/GenBank/DDBJ databases">
        <authorList>
            <person name="Chandra G."/>
            <person name="Truman W A."/>
        </authorList>
    </citation>
    <scope>NUCLEOTIDE SEQUENCE [LARGE SCALE GENOMIC DNA]</scope>
    <source>
        <strain evidence="1">PS685</strain>
    </source>
</reference>
<proteinExistence type="predicted"/>
<dbReference type="Proteomes" id="UP000326437">
    <property type="component" value="Unassembled WGS sequence"/>
</dbReference>
<dbReference type="EMBL" id="CABVHO010000064">
    <property type="protein sequence ID" value="VVN62049.1"/>
    <property type="molecule type" value="Genomic_DNA"/>
</dbReference>
<name>A0A5E6Z9L7_PSEFL</name>
<evidence type="ECO:0000313" key="1">
    <source>
        <dbReference type="EMBL" id="VVN62049.1"/>
    </source>
</evidence>